<dbReference type="Gene3D" id="3.10.10.10">
    <property type="entry name" value="HIV Type 1 Reverse Transcriptase, subunit A, domain 1"/>
    <property type="match status" value="1"/>
</dbReference>
<proteinExistence type="predicted"/>
<dbReference type="OrthoDB" id="3863715at2759"/>
<organism evidence="1 2">
    <name type="scientific">Nosema granulosis</name>
    <dbReference type="NCBI Taxonomy" id="83296"/>
    <lineage>
        <taxon>Eukaryota</taxon>
        <taxon>Fungi</taxon>
        <taxon>Fungi incertae sedis</taxon>
        <taxon>Microsporidia</taxon>
        <taxon>Nosematidae</taxon>
        <taxon>Nosema</taxon>
    </lineage>
</organism>
<reference evidence="1 2" key="1">
    <citation type="journal article" date="2020" name="Genome Biol. Evol.">
        <title>Comparative genomics of strictly vertically transmitted, feminizing microsporidia endosymbionts of amphipod crustaceans.</title>
        <authorList>
            <person name="Cormier A."/>
            <person name="Chebbi M.A."/>
            <person name="Giraud I."/>
            <person name="Wattier R."/>
            <person name="Teixeira M."/>
            <person name="Gilbert C."/>
            <person name="Rigaud T."/>
            <person name="Cordaux R."/>
        </authorList>
    </citation>
    <scope>NUCLEOTIDE SEQUENCE [LARGE SCALE GENOMIC DNA]</scope>
    <source>
        <strain evidence="1 2">Ou3-Ou53</strain>
    </source>
</reference>
<accession>A0A9P6GYB7</accession>
<dbReference type="SUPFAM" id="SSF56672">
    <property type="entry name" value="DNA/RNA polymerases"/>
    <property type="match status" value="1"/>
</dbReference>
<dbReference type="AlphaFoldDB" id="A0A9P6GYB7"/>
<dbReference type="InterPro" id="IPR043502">
    <property type="entry name" value="DNA/RNA_pol_sf"/>
</dbReference>
<protein>
    <submittedName>
        <fullName evidence="1">Uncharacterized protein</fullName>
    </submittedName>
</protein>
<sequence length="100" mass="11682">MILGYPFCREEKLFLEFNDVIKISLAKERLRDAGLGEHRIVTTCATPVAAHYYRRSIQETKEIEKIVKQYIKEGIIRESNSPWRSLAILKKKNQVNLDFA</sequence>
<dbReference type="EMBL" id="SBJO01000724">
    <property type="protein sequence ID" value="KAF9756210.1"/>
    <property type="molecule type" value="Genomic_DNA"/>
</dbReference>
<evidence type="ECO:0000313" key="1">
    <source>
        <dbReference type="EMBL" id="KAF9756210.1"/>
    </source>
</evidence>
<name>A0A9P6GYB7_9MICR</name>
<evidence type="ECO:0000313" key="2">
    <source>
        <dbReference type="Proteomes" id="UP000740883"/>
    </source>
</evidence>
<gene>
    <name evidence="1" type="ORF">NGRA_3257</name>
</gene>
<dbReference type="Proteomes" id="UP000740883">
    <property type="component" value="Unassembled WGS sequence"/>
</dbReference>
<comment type="caution">
    <text evidence="1">The sequence shown here is derived from an EMBL/GenBank/DDBJ whole genome shotgun (WGS) entry which is preliminary data.</text>
</comment>
<keyword evidence="2" id="KW-1185">Reference proteome</keyword>